<name>A0ABD6ETS7_9BILA</name>
<evidence type="ECO:0000313" key="1">
    <source>
        <dbReference type="EMBL" id="MFH4981579.1"/>
    </source>
</evidence>
<gene>
    <name evidence="1" type="ORF">AB6A40_008288</name>
</gene>
<dbReference type="AlphaFoldDB" id="A0ABD6ETS7"/>
<evidence type="ECO:0000313" key="2">
    <source>
        <dbReference type="Proteomes" id="UP001608902"/>
    </source>
</evidence>
<proteinExistence type="predicted"/>
<comment type="caution">
    <text evidence="1">The sequence shown here is derived from an EMBL/GenBank/DDBJ whole genome shotgun (WGS) entry which is preliminary data.</text>
</comment>
<dbReference type="EMBL" id="JBGFUD010007481">
    <property type="protein sequence ID" value="MFH4981579.1"/>
    <property type="molecule type" value="Genomic_DNA"/>
</dbReference>
<keyword evidence="2" id="KW-1185">Reference proteome</keyword>
<protein>
    <submittedName>
        <fullName evidence="1">Uncharacterized protein</fullName>
    </submittedName>
</protein>
<dbReference type="Proteomes" id="UP001608902">
    <property type="component" value="Unassembled WGS sequence"/>
</dbReference>
<sequence>MTDSYEEKTNWRLQTRVILFLVLAVDISSAIERTNQTARKRDSRWTSLLMKWRPVKWDELTRSLFG</sequence>
<reference evidence="1 2" key="1">
    <citation type="submission" date="2024-08" db="EMBL/GenBank/DDBJ databases">
        <title>Gnathostoma spinigerum genome.</title>
        <authorList>
            <person name="Gonzalez-Bertolin B."/>
            <person name="Monzon S."/>
            <person name="Zaballos A."/>
            <person name="Jimenez P."/>
            <person name="Dekumyoy P."/>
            <person name="Varona S."/>
            <person name="Cuesta I."/>
            <person name="Sumanam S."/>
            <person name="Adisakwattana P."/>
            <person name="Gasser R.B."/>
            <person name="Hernandez-Gonzalez A."/>
            <person name="Young N.D."/>
            <person name="Perteguer M.J."/>
        </authorList>
    </citation>
    <scope>NUCLEOTIDE SEQUENCE [LARGE SCALE GENOMIC DNA]</scope>
    <source>
        <strain evidence="1">AL3</strain>
        <tissue evidence="1">Liver</tissue>
    </source>
</reference>
<accession>A0ABD6ETS7</accession>
<organism evidence="1 2">
    <name type="scientific">Gnathostoma spinigerum</name>
    <dbReference type="NCBI Taxonomy" id="75299"/>
    <lineage>
        <taxon>Eukaryota</taxon>
        <taxon>Metazoa</taxon>
        <taxon>Ecdysozoa</taxon>
        <taxon>Nematoda</taxon>
        <taxon>Chromadorea</taxon>
        <taxon>Rhabditida</taxon>
        <taxon>Spirurina</taxon>
        <taxon>Gnathostomatomorpha</taxon>
        <taxon>Gnathostomatoidea</taxon>
        <taxon>Gnathostomatidae</taxon>
        <taxon>Gnathostoma</taxon>
    </lineage>
</organism>